<dbReference type="PANTHER" id="PTHR24412:SF489">
    <property type="entry name" value="RING FINGER DOMAIN AND KELCH REPEAT-CONTAINING PROTEIN DDB_G0271372"/>
    <property type="match status" value="1"/>
</dbReference>
<dbReference type="PANTHER" id="PTHR24412">
    <property type="entry name" value="KELCH PROTEIN"/>
    <property type="match status" value="1"/>
</dbReference>
<dbReference type="AlphaFoldDB" id="A0A7S3ZQJ0"/>
<evidence type="ECO:0000313" key="4">
    <source>
        <dbReference type="EMBL" id="CAH0374874.1"/>
    </source>
</evidence>
<evidence type="ECO:0000313" key="5">
    <source>
        <dbReference type="Proteomes" id="UP000789595"/>
    </source>
</evidence>
<proteinExistence type="predicted"/>
<keyword evidence="1" id="KW-0880">Kelch repeat</keyword>
<keyword evidence="5" id="KW-1185">Reference proteome</keyword>
<reference evidence="4" key="2">
    <citation type="submission" date="2021-11" db="EMBL/GenBank/DDBJ databases">
        <authorList>
            <consortium name="Genoscope - CEA"/>
            <person name="William W."/>
        </authorList>
    </citation>
    <scope>NUCLEOTIDE SEQUENCE</scope>
</reference>
<gene>
    <name evidence="3" type="ORF">PCAL00307_LOCUS6179</name>
    <name evidence="4" type="ORF">PECAL_4P21820</name>
</gene>
<organism evidence="3">
    <name type="scientific">Pelagomonas calceolata</name>
    <dbReference type="NCBI Taxonomy" id="35677"/>
    <lineage>
        <taxon>Eukaryota</taxon>
        <taxon>Sar</taxon>
        <taxon>Stramenopiles</taxon>
        <taxon>Ochrophyta</taxon>
        <taxon>Pelagophyceae</taxon>
        <taxon>Pelagomonadales</taxon>
        <taxon>Pelagomonadaceae</taxon>
        <taxon>Pelagomonas</taxon>
    </lineage>
</organism>
<dbReference type="EMBL" id="HBIW01007344">
    <property type="protein sequence ID" value="CAE0690743.1"/>
    <property type="molecule type" value="Transcribed_RNA"/>
</dbReference>
<protein>
    <submittedName>
        <fullName evidence="3">Uncharacterized protein</fullName>
    </submittedName>
</protein>
<evidence type="ECO:0000256" key="2">
    <source>
        <dbReference type="ARBA" id="ARBA00022737"/>
    </source>
</evidence>
<evidence type="ECO:0000256" key="1">
    <source>
        <dbReference type="ARBA" id="ARBA00022441"/>
    </source>
</evidence>
<sequence>MDRLPAEMVKIIAAHAGFFDRAKITVCNKQLSQACATVKSDVLVIIQMGGAETYAGDGALWRRCADAPSVLNDGHHALNVGGKMWRIRPRIAHTAAIESFDLRRNMWQSAGWIDALNGRRDYGCCVLGDCLVFVGGVTGRYREGTLVTFSDVIKLDLETGEGEMMAPLPEPRGDPVCGVCDGRLFVLGGFCSDPTEMDDPEFREEHATVRVLEQRDGQEDVWSAFTTLPPALCRQGGFGAPFRQRHTVFRDHRIFVIGTATEDEADDWDVRILDVRTKTWSTLDATTSPHWRVRNFISDSMDDIFPRSRMCLGTVSTRGGPSTRLGPGHMHAIDYRGDIAVFDAGSDDDEDLDRPGVHVLSEDTWLPTGGRLGFTTSRDLPEWAKSRYVVDEVTVAAPPSWLAAMPDCLSMPAFSDDSHGQVDLLGQPWHYICRMSLVVSERACVVKA</sequence>
<dbReference type="Proteomes" id="UP000789595">
    <property type="component" value="Unassembled WGS sequence"/>
</dbReference>
<dbReference type="EMBL" id="CAKKNE010000004">
    <property type="protein sequence ID" value="CAH0374874.1"/>
    <property type="molecule type" value="Genomic_DNA"/>
</dbReference>
<name>A0A7S3ZQJ0_9STRA</name>
<dbReference type="SUPFAM" id="SSF117281">
    <property type="entry name" value="Kelch motif"/>
    <property type="match status" value="1"/>
</dbReference>
<dbReference type="Gene3D" id="2.120.10.80">
    <property type="entry name" value="Kelch-type beta propeller"/>
    <property type="match status" value="1"/>
</dbReference>
<dbReference type="InterPro" id="IPR015915">
    <property type="entry name" value="Kelch-typ_b-propeller"/>
</dbReference>
<evidence type="ECO:0000313" key="3">
    <source>
        <dbReference type="EMBL" id="CAE0690743.1"/>
    </source>
</evidence>
<keyword evidence="2" id="KW-0677">Repeat</keyword>
<accession>A0A7S3ZQJ0</accession>
<reference evidence="3" key="1">
    <citation type="submission" date="2021-01" db="EMBL/GenBank/DDBJ databases">
        <authorList>
            <person name="Corre E."/>
            <person name="Pelletier E."/>
            <person name="Niang G."/>
            <person name="Scheremetjew M."/>
            <person name="Finn R."/>
            <person name="Kale V."/>
            <person name="Holt S."/>
            <person name="Cochrane G."/>
            <person name="Meng A."/>
            <person name="Brown T."/>
            <person name="Cohen L."/>
        </authorList>
    </citation>
    <scope>NUCLEOTIDE SEQUENCE</scope>
    <source>
        <strain evidence="3">CCMP1756</strain>
    </source>
</reference>